<evidence type="ECO:0000256" key="1">
    <source>
        <dbReference type="ARBA" id="ARBA00007749"/>
    </source>
</evidence>
<dbReference type="SUPFAM" id="SSF56281">
    <property type="entry name" value="Metallo-hydrolase/oxidoreductase"/>
    <property type="match status" value="1"/>
</dbReference>
<dbReference type="PANTHER" id="PTHR42978:SF5">
    <property type="entry name" value="METALLO-BETA-LACTAMASE DOMAIN-CONTAINING PROTEIN"/>
    <property type="match status" value="1"/>
</dbReference>
<dbReference type="GO" id="GO:0046872">
    <property type="term" value="F:metal ion binding"/>
    <property type="evidence" value="ECO:0007669"/>
    <property type="project" value="UniProtKB-KW"/>
</dbReference>
<keyword evidence="4" id="KW-0862">Zinc</keyword>
<sequence length="208" mass="23000">MSHLKVVDFVGSNTSRTNTDGVVERANTFGWHISVTKDGADILTEQNIRLDSINTIIWSHWHWDRTGDPSPFPSSTSLTVGPGFKAAMLPGYPTDPSSFIAESAYKGGELVGISFDQSTLVTEAFTFLILPVTRSEPFYRVSKLPGGAAKTDPVEAQESLDKMKEMDGHDNVLTIIAHDTTWLDVLKFFPENLNDWKTEGYKARGMNS</sequence>
<comment type="similarity">
    <text evidence="1">Belongs to the metallo-beta-lactamase superfamily.</text>
</comment>
<protein>
    <submittedName>
        <fullName evidence="5">Metallo-beta-lactamase superfamily protein</fullName>
    </submittedName>
</protein>
<evidence type="ECO:0000313" key="6">
    <source>
        <dbReference type="Proteomes" id="UP000614334"/>
    </source>
</evidence>
<dbReference type="InterPro" id="IPR036866">
    <property type="entry name" value="RibonucZ/Hydroxyglut_hydro"/>
</dbReference>
<evidence type="ECO:0000256" key="2">
    <source>
        <dbReference type="ARBA" id="ARBA00022723"/>
    </source>
</evidence>
<evidence type="ECO:0000256" key="4">
    <source>
        <dbReference type="ARBA" id="ARBA00022833"/>
    </source>
</evidence>
<accession>A0A8H7IF28</accession>
<proteinExistence type="inferred from homology"/>
<evidence type="ECO:0000313" key="5">
    <source>
        <dbReference type="EMBL" id="KAF8756269.1"/>
    </source>
</evidence>
<name>A0A8H7IF28_9AGAM</name>
<keyword evidence="2" id="KW-0479">Metal-binding</keyword>
<dbReference type="PANTHER" id="PTHR42978">
    <property type="entry name" value="QUORUM-QUENCHING LACTONASE YTNP-RELATED-RELATED"/>
    <property type="match status" value="1"/>
</dbReference>
<comment type="caution">
    <text evidence="5">The sequence shown here is derived from an EMBL/GenBank/DDBJ whole genome shotgun (WGS) entry which is preliminary data.</text>
</comment>
<evidence type="ECO:0000256" key="3">
    <source>
        <dbReference type="ARBA" id="ARBA00022801"/>
    </source>
</evidence>
<dbReference type="EMBL" id="JACYCF010000007">
    <property type="protein sequence ID" value="KAF8756269.1"/>
    <property type="molecule type" value="Genomic_DNA"/>
</dbReference>
<dbReference type="GO" id="GO:0016787">
    <property type="term" value="F:hydrolase activity"/>
    <property type="evidence" value="ECO:0007669"/>
    <property type="project" value="UniProtKB-KW"/>
</dbReference>
<dbReference type="InterPro" id="IPR051013">
    <property type="entry name" value="MBL_superfamily_lactonases"/>
</dbReference>
<dbReference type="AlphaFoldDB" id="A0A8H7IF28"/>
<keyword evidence="3" id="KW-0378">Hydrolase</keyword>
<reference evidence="5" key="1">
    <citation type="submission" date="2020-09" db="EMBL/GenBank/DDBJ databases">
        <title>Comparative genome analyses of four rice-infecting Rhizoctonia solani isolates reveal extensive enrichment of homogalacturonan modification genes.</title>
        <authorList>
            <person name="Lee D.-Y."/>
            <person name="Jeon J."/>
            <person name="Kim K.-T."/>
            <person name="Cheong K."/>
            <person name="Song H."/>
            <person name="Choi G."/>
            <person name="Ko J."/>
            <person name="Opiyo S.O."/>
            <person name="Zuo S."/>
            <person name="Madhav S."/>
            <person name="Lee Y.-H."/>
            <person name="Wang G.-L."/>
        </authorList>
    </citation>
    <scope>NUCLEOTIDE SEQUENCE</scope>
    <source>
        <strain evidence="5">AG1-IA B2</strain>
    </source>
</reference>
<organism evidence="5 6">
    <name type="scientific">Rhizoctonia solani</name>
    <dbReference type="NCBI Taxonomy" id="456999"/>
    <lineage>
        <taxon>Eukaryota</taxon>
        <taxon>Fungi</taxon>
        <taxon>Dikarya</taxon>
        <taxon>Basidiomycota</taxon>
        <taxon>Agaricomycotina</taxon>
        <taxon>Agaricomycetes</taxon>
        <taxon>Cantharellales</taxon>
        <taxon>Ceratobasidiaceae</taxon>
        <taxon>Rhizoctonia</taxon>
    </lineage>
</organism>
<dbReference type="Proteomes" id="UP000614334">
    <property type="component" value="Unassembled WGS sequence"/>
</dbReference>
<gene>
    <name evidence="5" type="ORF">RHS01_04859</name>
</gene>